<feature type="coiled-coil region" evidence="1">
    <location>
        <begin position="157"/>
        <end position="234"/>
    </location>
</feature>
<proteinExistence type="predicted"/>
<reference evidence="3 4" key="1">
    <citation type="journal article" date="2015" name="Genome Biol. Evol.">
        <title>Comparative Genomics of a Bacterivorous Green Alga Reveals Evolutionary Causalities and Consequences of Phago-Mixotrophic Mode of Nutrition.</title>
        <authorList>
            <person name="Burns J.A."/>
            <person name="Paasch A."/>
            <person name="Narechania A."/>
            <person name="Kim E."/>
        </authorList>
    </citation>
    <scope>NUCLEOTIDE SEQUENCE [LARGE SCALE GENOMIC DNA]</scope>
    <source>
        <strain evidence="3 4">PLY_AMNH</strain>
    </source>
</reference>
<accession>A0AAE0C7K5</accession>
<keyword evidence="4" id="KW-1185">Reference proteome</keyword>
<organism evidence="3 4">
    <name type="scientific">Cymbomonas tetramitiformis</name>
    <dbReference type="NCBI Taxonomy" id="36881"/>
    <lineage>
        <taxon>Eukaryota</taxon>
        <taxon>Viridiplantae</taxon>
        <taxon>Chlorophyta</taxon>
        <taxon>Pyramimonadophyceae</taxon>
        <taxon>Pyramimonadales</taxon>
        <taxon>Pyramimonadaceae</taxon>
        <taxon>Cymbomonas</taxon>
    </lineage>
</organism>
<dbReference type="AlphaFoldDB" id="A0AAE0C7K5"/>
<feature type="region of interest" description="Disordered" evidence="2">
    <location>
        <begin position="1"/>
        <end position="41"/>
    </location>
</feature>
<comment type="caution">
    <text evidence="3">The sequence shown here is derived from an EMBL/GenBank/DDBJ whole genome shotgun (WGS) entry which is preliminary data.</text>
</comment>
<feature type="coiled-coil region" evidence="1">
    <location>
        <begin position="478"/>
        <end position="512"/>
    </location>
</feature>
<gene>
    <name evidence="3" type="ORF">CYMTET_40696</name>
</gene>
<evidence type="ECO:0000256" key="2">
    <source>
        <dbReference type="SAM" id="MobiDB-lite"/>
    </source>
</evidence>
<feature type="region of interest" description="Disordered" evidence="2">
    <location>
        <begin position="336"/>
        <end position="373"/>
    </location>
</feature>
<feature type="coiled-coil region" evidence="1">
    <location>
        <begin position="77"/>
        <end position="104"/>
    </location>
</feature>
<evidence type="ECO:0000313" key="4">
    <source>
        <dbReference type="Proteomes" id="UP001190700"/>
    </source>
</evidence>
<feature type="coiled-coil region" evidence="1">
    <location>
        <begin position="553"/>
        <end position="760"/>
    </location>
</feature>
<evidence type="ECO:0000256" key="1">
    <source>
        <dbReference type="SAM" id="Coils"/>
    </source>
</evidence>
<name>A0AAE0C7K5_9CHLO</name>
<evidence type="ECO:0000313" key="3">
    <source>
        <dbReference type="EMBL" id="KAK3249898.1"/>
    </source>
</evidence>
<dbReference type="Proteomes" id="UP001190700">
    <property type="component" value="Unassembled WGS sequence"/>
</dbReference>
<feature type="coiled-coil region" evidence="1">
    <location>
        <begin position="823"/>
        <end position="896"/>
    </location>
</feature>
<sequence>MRHLISTPRPLANKENAQDAASLDDHQDVKASPAKSTPLSYDDRALKDRKLDFVSNVIETKLAAQKEDHDKQVSRILEQSRLLVSKLKEEKSELESSIATQQKSHSAEIYSLKTQVKKLLAESEEEEYSDTEDASPKVIDTTAQLSHNGDKDSSVEENKLRVENARLEEERDDLREKLEGAEKAHEQVLTALQGKLLGLREAQEKELAHLQEERDQALQATSALQAELAEARAKSTGPGPDRANTDVQALIAQHAKELAVAQAHAQGQLIALEEEHESHIEEVRNKLMELHQEELAIVHEENEKDIVMVQDKVMAVYDLQLKDLKRAHKKQLRALKKQLRPDSAEGEVLRSSVESQDGEKPEEEEEDKPEYSMSRAFQLVEQERRQGKARLVEQETAHRAALSAVEMRLADCQVAWASKEAKLSEQVTQLQAAVEAEHGGADAQAGELEAVRGQLASQQKAHDSHVRALREELAALFQEQITDLQKAHEQDAQKLEAEKETHEKSIVALKDEHVLELTNLKKSHAQASEISGRQQQFLKQQLLNTEEELSQFHEGHQEELSMLEEELADAKTELLRRQQENMETLAALREKKSSEEAKMRDLQESQEKVLITDLKIKHAEELSSIQESLLQQQTRHQEQMAQAQAQAAKITMEGTAATEALQLHVRQLQMKCEALQQEAEVASDTHTQQVACNREELDVAQRRCEALQETVTGLEQKLAVESGALAEELAKLEVQLRVANEEAEAARESLVAEYTQALAAAREAHKEEMRVECCAAEQLREGYFEQVAELEQVLASQREAHAVEVAAVRDAAEVQKGDVVVEQQRLKEVITGLEQLLAAAEEKKQELAGSLENMETERTALQAQAAEKEEHITAEMREAEQAGATLAAQLAEERERRVEQTKEINECHAAKVAKLQNAHAGEIARRDAVIAEVKRAAASNGQTHECEVQALKDALVAHMEVFKTQEELALAEETMAKPSAAAYHQIVQYLLDSSILTKEGMEQISTERKMQLSFLVFGVIGSAVRKGEFAIWHLPFSGSHWLHDNQRFI</sequence>
<keyword evidence="1" id="KW-0175">Coiled coil</keyword>
<protein>
    <submittedName>
        <fullName evidence="3">Uncharacterized protein</fullName>
    </submittedName>
</protein>
<dbReference type="EMBL" id="LGRX02027028">
    <property type="protein sequence ID" value="KAK3249898.1"/>
    <property type="molecule type" value="Genomic_DNA"/>
</dbReference>